<dbReference type="Gene3D" id="1.10.1660.10">
    <property type="match status" value="1"/>
</dbReference>
<keyword evidence="4" id="KW-0804">Transcription</keyword>
<dbReference type="AlphaFoldDB" id="A0A6M8HX25"/>
<protein>
    <submittedName>
        <fullName evidence="7">MerR family transcriptional regulator</fullName>
    </submittedName>
</protein>
<evidence type="ECO:0000256" key="5">
    <source>
        <dbReference type="SAM" id="Coils"/>
    </source>
</evidence>
<dbReference type="Pfam" id="PF13411">
    <property type="entry name" value="MerR_1"/>
    <property type="match status" value="1"/>
</dbReference>
<evidence type="ECO:0000256" key="2">
    <source>
        <dbReference type="ARBA" id="ARBA00023015"/>
    </source>
</evidence>
<dbReference type="InterPro" id="IPR000551">
    <property type="entry name" value="MerR-type_HTH_dom"/>
</dbReference>
<keyword evidence="7" id="KW-0614">Plasmid</keyword>
<dbReference type="RefSeq" id="WP_172443531.1">
    <property type="nucleotide sequence ID" value="NZ_CP053709.1"/>
</dbReference>
<dbReference type="PANTHER" id="PTHR30204:SF69">
    <property type="entry name" value="MERR-FAMILY TRANSCRIPTIONAL REGULATOR"/>
    <property type="match status" value="1"/>
</dbReference>
<dbReference type="Proteomes" id="UP000500767">
    <property type="component" value="Plasmid unnamed1"/>
</dbReference>
<dbReference type="KEGG" id="lck:HN018_22315"/>
<evidence type="ECO:0000313" key="7">
    <source>
        <dbReference type="EMBL" id="QKE92952.1"/>
    </source>
</evidence>
<evidence type="ECO:0000256" key="4">
    <source>
        <dbReference type="ARBA" id="ARBA00023163"/>
    </source>
</evidence>
<gene>
    <name evidence="7" type="ORF">HN018_22315</name>
</gene>
<evidence type="ECO:0000259" key="6">
    <source>
        <dbReference type="PROSITE" id="PS50937"/>
    </source>
</evidence>
<sequence length="132" mass="14729">MMISAFARQSGLSADTVRFYVRRGLLHPTVGQKGGSRPYQMFSAADLEQARVIRTWQVLGLSLDEISAVLEKQAHHAMAPSEFVALLTDQRDRLKRKTADLQKLIAFLDAKIVWVSNPDVEISPKFPLGIHG</sequence>
<keyword evidence="3" id="KW-0238">DNA-binding</keyword>
<keyword evidence="2" id="KW-0805">Transcription regulation</keyword>
<dbReference type="InterPro" id="IPR009061">
    <property type="entry name" value="DNA-bd_dom_put_sf"/>
</dbReference>
<accession>A0A6M8HX25</accession>
<name>A0A6M8HX25_9PROT</name>
<evidence type="ECO:0000256" key="3">
    <source>
        <dbReference type="ARBA" id="ARBA00023125"/>
    </source>
</evidence>
<dbReference type="PANTHER" id="PTHR30204">
    <property type="entry name" value="REDOX-CYCLING DRUG-SENSING TRANSCRIPTIONAL ACTIVATOR SOXR"/>
    <property type="match status" value="1"/>
</dbReference>
<evidence type="ECO:0000313" key="8">
    <source>
        <dbReference type="Proteomes" id="UP000500767"/>
    </source>
</evidence>
<geneLocation type="plasmid" evidence="7 8">
    <name>unnamed1</name>
</geneLocation>
<dbReference type="SMART" id="SM00422">
    <property type="entry name" value="HTH_MERR"/>
    <property type="match status" value="1"/>
</dbReference>
<dbReference type="SUPFAM" id="SSF46955">
    <property type="entry name" value="Putative DNA-binding domain"/>
    <property type="match status" value="1"/>
</dbReference>
<feature type="coiled-coil region" evidence="5">
    <location>
        <begin position="84"/>
        <end position="111"/>
    </location>
</feature>
<keyword evidence="5" id="KW-0175">Coiled coil</keyword>
<dbReference type="CDD" id="cd00592">
    <property type="entry name" value="HTH_MerR-like"/>
    <property type="match status" value="1"/>
</dbReference>
<dbReference type="PROSITE" id="PS50937">
    <property type="entry name" value="HTH_MERR_2"/>
    <property type="match status" value="1"/>
</dbReference>
<keyword evidence="1" id="KW-0678">Repressor</keyword>
<keyword evidence="8" id="KW-1185">Reference proteome</keyword>
<dbReference type="GO" id="GO:0003700">
    <property type="term" value="F:DNA-binding transcription factor activity"/>
    <property type="evidence" value="ECO:0007669"/>
    <property type="project" value="InterPro"/>
</dbReference>
<feature type="domain" description="HTH merR-type" evidence="6">
    <location>
        <begin position="1"/>
        <end position="72"/>
    </location>
</feature>
<proteinExistence type="predicted"/>
<dbReference type="EMBL" id="CP053709">
    <property type="protein sequence ID" value="QKE92952.1"/>
    <property type="molecule type" value="Genomic_DNA"/>
</dbReference>
<organism evidence="7 8">
    <name type="scientific">Lichenicola cladoniae</name>
    <dbReference type="NCBI Taxonomy" id="1484109"/>
    <lineage>
        <taxon>Bacteria</taxon>
        <taxon>Pseudomonadati</taxon>
        <taxon>Pseudomonadota</taxon>
        <taxon>Alphaproteobacteria</taxon>
        <taxon>Acetobacterales</taxon>
        <taxon>Acetobacteraceae</taxon>
        <taxon>Lichenicola</taxon>
    </lineage>
</organism>
<dbReference type="InterPro" id="IPR047057">
    <property type="entry name" value="MerR_fam"/>
</dbReference>
<dbReference type="GO" id="GO:0003677">
    <property type="term" value="F:DNA binding"/>
    <property type="evidence" value="ECO:0007669"/>
    <property type="project" value="UniProtKB-KW"/>
</dbReference>
<reference evidence="7 8" key="1">
    <citation type="journal article" date="2014" name="World J. Microbiol. Biotechnol.">
        <title>Biodiversity and physiological characteristics of Antarctic and Arctic lichens-associated bacteria.</title>
        <authorList>
            <person name="Lee Y.M."/>
            <person name="Kim E.H."/>
            <person name="Lee H.K."/>
            <person name="Hong S.G."/>
        </authorList>
    </citation>
    <scope>NUCLEOTIDE SEQUENCE [LARGE SCALE GENOMIC DNA]</scope>
    <source>
        <strain evidence="7 8">PAMC 26569</strain>
        <plasmid evidence="7">unnamed1</plasmid>
    </source>
</reference>
<evidence type="ECO:0000256" key="1">
    <source>
        <dbReference type="ARBA" id="ARBA00022491"/>
    </source>
</evidence>